<keyword evidence="5 6" id="KW-0456">Lyase</keyword>
<dbReference type="SUPFAM" id="SSF54211">
    <property type="entry name" value="Ribosomal protein S5 domain 2-like"/>
    <property type="match status" value="2"/>
</dbReference>
<comment type="similarity">
    <text evidence="6 7">Belongs to the imidazoleglycerol-phosphate dehydratase family.</text>
</comment>
<sequence length="196" mass="21872">MKRMAEVKRKTKETEINIKLDINGTGNHEITSGIPFFDHMLSLFAVHGFFDVSIFAKGDIEVDFHHTVEDVGLVLGDAFHKALGDRKGIKRYGHAVVPMDDALTSVTVDLSNRPFLVYNIPGITRSSGGSFDIHIAKEFFRAFATRSGMNLHINVFYGENDHHVVESIFKAFGRALDQATSFDERITNVRSTKGSL</sequence>
<dbReference type="InterPro" id="IPR038494">
    <property type="entry name" value="IGPD_sf"/>
</dbReference>
<dbReference type="Proteomes" id="UP000603545">
    <property type="component" value="Unassembled WGS sequence"/>
</dbReference>
<accession>A0A8J6N8Y3</accession>
<dbReference type="AlphaFoldDB" id="A0A8J6N8Y3"/>
<keyword evidence="3 6" id="KW-0028">Amino-acid biosynthesis</keyword>
<protein>
    <recommendedName>
        <fullName evidence="2 6">Imidazoleglycerol-phosphate dehydratase</fullName>
        <shortName evidence="6">IGPD</shortName>
        <ecNumber evidence="6 7">4.2.1.19</ecNumber>
    </recommendedName>
</protein>
<dbReference type="UniPathway" id="UPA00031">
    <property type="reaction ID" value="UER00011"/>
</dbReference>
<dbReference type="FunFam" id="3.30.230.40:FF:000001">
    <property type="entry name" value="Imidazoleglycerol-phosphate dehydratase HisB"/>
    <property type="match status" value="1"/>
</dbReference>
<evidence type="ECO:0000256" key="1">
    <source>
        <dbReference type="ARBA" id="ARBA00005047"/>
    </source>
</evidence>
<evidence type="ECO:0000256" key="6">
    <source>
        <dbReference type="HAMAP-Rule" id="MF_00076"/>
    </source>
</evidence>
<dbReference type="PANTHER" id="PTHR23133:SF2">
    <property type="entry name" value="IMIDAZOLEGLYCEROL-PHOSPHATE DEHYDRATASE"/>
    <property type="match status" value="1"/>
</dbReference>
<dbReference type="PANTHER" id="PTHR23133">
    <property type="entry name" value="IMIDAZOLEGLYCEROL-PHOSPHATE DEHYDRATASE HIS7"/>
    <property type="match status" value="1"/>
</dbReference>
<name>A0A8J6N8Y3_9BACT</name>
<comment type="caution">
    <text evidence="8">The sequence shown here is derived from an EMBL/GenBank/DDBJ whole genome shotgun (WGS) entry which is preliminary data.</text>
</comment>
<dbReference type="InterPro" id="IPR000807">
    <property type="entry name" value="ImidazoleglycerolP_deHydtase"/>
</dbReference>
<reference evidence="8 9" key="1">
    <citation type="submission" date="2020-08" db="EMBL/GenBank/DDBJ databases">
        <title>Bridging the membrane lipid divide: bacteria of the FCB group superphylum have the potential to synthesize archaeal ether lipids.</title>
        <authorList>
            <person name="Villanueva L."/>
            <person name="Von Meijenfeldt F.A.B."/>
            <person name="Westbye A.B."/>
            <person name="Yadav S."/>
            <person name="Hopmans E.C."/>
            <person name="Dutilh B.E."/>
            <person name="Sinninghe Damste J.S."/>
        </authorList>
    </citation>
    <scope>NUCLEOTIDE SEQUENCE [LARGE SCALE GENOMIC DNA]</scope>
    <source>
        <strain evidence="8">NIOZ-UU82</strain>
    </source>
</reference>
<dbReference type="EC" id="4.2.1.19" evidence="6 7"/>
<evidence type="ECO:0000313" key="8">
    <source>
        <dbReference type="EMBL" id="MBC8200080.1"/>
    </source>
</evidence>
<dbReference type="PROSITE" id="PS00954">
    <property type="entry name" value="IGP_DEHYDRATASE_1"/>
    <property type="match status" value="1"/>
</dbReference>
<dbReference type="Pfam" id="PF00475">
    <property type="entry name" value="IGPD"/>
    <property type="match status" value="1"/>
</dbReference>
<evidence type="ECO:0000256" key="7">
    <source>
        <dbReference type="RuleBase" id="RU000599"/>
    </source>
</evidence>
<evidence type="ECO:0000256" key="3">
    <source>
        <dbReference type="ARBA" id="ARBA00022605"/>
    </source>
</evidence>
<dbReference type="FunFam" id="3.30.230.40:FF:000003">
    <property type="entry name" value="Imidazoleglycerol-phosphate dehydratase HisB"/>
    <property type="match status" value="1"/>
</dbReference>
<dbReference type="GO" id="GO:0000105">
    <property type="term" value="P:L-histidine biosynthetic process"/>
    <property type="evidence" value="ECO:0007669"/>
    <property type="project" value="UniProtKB-UniRule"/>
</dbReference>
<dbReference type="NCBIfam" id="NF002114">
    <property type="entry name" value="PRK00951.2-4"/>
    <property type="match status" value="1"/>
</dbReference>
<evidence type="ECO:0000256" key="4">
    <source>
        <dbReference type="ARBA" id="ARBA00023102"/>
    </source>
</evidence>
<comment type="pathway">
    <text evidence="1 6 7">Amino-acid biosynthesis; L-histidine biosynthesis; L-histidine from 5-phospho-alpha-D-ribose 1-diphosphate: step 6/9.</text>
</comment>
<dbReference type="NCBIfam" id="NF002111">
    <property type="entry name" value="PRK00951.2-1"/>
    <property type="match status" value="1"/>
</dbReference>
<dbReference type="GO" id="GO:0005737">
    <property type="term" value="C:cytoplasm"/>
    <property type="evidence" value="ECO:0007669"/>
    <property type="project" value="UniProtKB-SubCell"/>
</dbReference>
<dbReference type="InterPro" id="IPR020565">
    <property type="entry name" value="ImidazoleglycerP_deHydtase_CS"/>
</dbReference>
<dbReference type="Gene3D" id="3.30.230.40">
    <property type="entry name" value="Imidazole glycerol phosphate dehydratase, domain 1"/>
    <property type="match status" value="2"/>
</dbReference>
<dbReference type="HAMAP" id="MF_00076">
    <property type="entry name" value="HisB"/>
    <property type="match status" value="1"/>
</dbReference>
<comment type="subcellular location">
    <subcellularLocation>
        <location evidence="6 7">Cytoplasm</location>
    </subcellularLocation>
</comment>
<comment type="catalytic activity">
    <reaction evidence="6 7">
        <text>D-erythro-1-(imidazol-4-yl)glycerol 3-phosphate = 3-(imidazol-4-yl)-2-oxopropyl phosphate + H2O</text>
        <dbReference type="Rhea" id="RHEA:11040"/>
        <dbReference type="ChEBI" id="CHEBI:15377"/>
        <dbReference type="ChEBI" id="CHEBI:57766"/>
        <dbReference type="ChEBI" id="CHEBI:58278"/>
        <dbReference type="EC" id="4.2.1.19"/>
    </reaction>
</comment>
<dbReference type="CDD" id="cd07914">
    <property type="entry name" value="IGPD"/>
    <property type="match status" value="1"/>
</dbReference>
<keyword evidence="4 6" id="KW-0368">Histidine biosynthesis</keyword>
<keyword evidence="6" id="KW-0963">Cytoplasm</keyword>
<evidence type="ECO:0000313" key="9">
    <source>
        <dbReference type="Proteomes" id="UP000603545"/>
    </source>
</evidence>
<evidence type="ECO:0000256" key="5">
    <source>
        <dbReference type="ARBA" id="ARBA00023239"/>
    </source>
</evidence>
<dbReference type="PROSITE" id="PS00955">
    <property type="entry name" value="IGP_DEHYDRATASE_2"/>
    <property type="match status" value="1"/>
</dbReference>
<organism evidence="8 9">
    <name type="scientific">Candidatus Desulfaltia bathyphila</name>
    <dbReference type="NCBI Taxonomy" id="2841697"/>
    <lineage>
        <taxon>Bacteria</taxon>
        <taxon>Pseudomonadati</taxon>
        <taxon>Thermodesulfobacteriota</taxon>
        <taxon>Desulfobacteria</taxon>
        <taxon>Desulfobacterales</taxon>
        <taxon>Desulfobacterales incertae sedis</taxon>
        <taxon>Candidatus Desulfaltia</taxon>
    </lineage>
</organism>
<dbReference type="InterPro" id="IPR020568">
    <property type="entry name" value="Ribosomal_Su5_D2-typ_SF"/>
</dbReference>
<proteinExistence type="inferred from homology"/>
<dbReference type="GO" id="GO:0004424">
    <property type="term" value="F:imidazoleglycerol-phosphate dehydratase activity"/>
    <property type="evidence" value="ECO:0007669"/>
    <property type="project" value="UniProtKB-UniRule"/>
</dbReference>
<evidence type="ECO:0000256" key="2">
    <source>
        <dbReference type="ARBA" id="ARBA00016664"/>
    </source>
</evidence>
<gene>
    <name evidence="6 8" type="primary">hisB</name>
    <name evidence="8" type="ORF">H8E80_08585</name>
</gene>
<dbReference type="EMBL" id="JACNLL010000075">
    <property type="protein sequence ID" value="MBC8200080.1"/>
    <property type="molecule type" value="Genomic_DNA"/>
</dbReference>